<organism evidence="6 7">
    <name type="scientific">Lodderomyces elongisporus (strain ATCC 11503 / CBS 2605 / JCM 1781 / NBRC 1676 / NRRL YB-4239)</name>
    <name type="common">Yeast</name>
    <name type="synonym">Saccharomyces elongisporus</name>
    <dbReference type="NCBI Taxonomy" id="379508"/>
    <lineage>
        <taxon>Eukaryota</taxon>
        <taxon>Fungi</taxon>
        <taxon>Dikarya</taxon>
        <taxon>Ascomycota</taxon>
        <taxon>Saccharomycotina</taxon>
        <taxon>Pichiomycetes</taxon>
        <taxon>Debaryomycetaceae</taxon>
        <taxon>Candida/Lodderomyces clade</taxon>
        <taxon>Lodderomyces</taxon>
    </lineage>
</organism>
<dbReference type="Proteomes" id="UP000001996">
    <property type="component" value="Unassembled WGS sequence"/>
</dbReference>
<dbReference type="GO" id="GO:0015934">
    <property type="term" value="C:large ribosomal subunit"/>
    <property type="evidence" value="ECO:0007669"/>
    <property type="project" value="EnsemblFungi"/>
</dbReference>
<dbReference type="GO" id="GO:0006417">
    <property type="term" value="P:regulation of translation"/>
    <property type="evidence" value="ECO:0007669"/>
    <property type="project" value="EnsemblFungi"/>
</dbReference>
<evidence type="ECO:0000259" key="5">
    <source>
        <dbReference type="Pfam" id="PF05175"/>
    </source>
</evidence>
<dbReference type="STRING" id="379508.A5DXL1"/>
<dbReference type="OrthoDB" id="406152at2759"/>
<dbReference type="HOGENOM" id="CLU_018398_6_0_1"/>
<evidence type="ECO:0000256" key="2">
    <source>
        <dbReference type="ARBA" id="ARBA00022603"/>
    </source>
</evidence>
<dbReference type="Pfam" id="PF05175">
    <property type="entry name" value="MTS"/>
    <property type="match status" value="1"/>
</dbReference>
<dbReference type="GO" id="GO:0008276">
    <property type="term" value="F:protein methyltransferase activity"/>
    <property type="evidence" value="ECO:0007669"/>
    <property type="project" value="EnsemblFungi"/>
</dbReference>
<dbReference type="InParanoid" id="A5DXL1"/>
<dbReference type="VEuPathDB" id="FungiDB:LELG_02098"/>
<dbReference type="PANTHER" id="PTHR45875">
    <property type="entry name" value="METHYLTRANSFERASE N6AMT1"/>
    <property type="match status" value="1"/>
</dbReference>
<name>A5DXL1_LODEL</name>
<evidence type="ECO:0000313" key="6">
    <source>
        <dbReference type="EMBL" id="EDK43919.1"/>
    </source>
</evidence>
<keyword evidence="3" id="KW-0808">Transferase</keyword>
<reference evidence="6 7" key="1">
    <citation type="journal article" date="2009" name="Nature">
        <title>Evolution of pathogenicity and sexual reproduction in eight Candida genomes.</title>
        <authorList>
            <person name="Butler G."/>
            <person name="Rasmussen M.D."/>
            <person name="Lin M.F."/>
            <person name="Santos M.A."/>
            <person name="Sakthikumar S."/>
            <person name="Munro C.A."/>
            <person name="Rheinbay E."/>
            <person name="Grabherr M."/>
            <person name="Forche A."/>
            <person name="Reedy J.L."/>
            <person name="Agrafioti I."/>
            <person name="Arnaud M.B."/>
            <person name="Bates S."/>
            <person name="Brown A.J."/>
            <person name="Brunke S."/>
            <person name="Costanzo M.C."/>
            <person name="Fitzpatrick D.A."/>
            <person name="de Groot P.W."/>
            <person name="Harris D."/>
            <person name="Hoyer L.L."/>
            <person name="Hube B."/>
            <person name="Klis F.M."/>
            <person name="Kodira C."/>
            <person name="Lennard N."/>
            <person name="Logue M.E."/>
            <person name="Martin R."/>
            <person name="Neiman A.M."/>
            <person name="Nikolaou E."/>
            <person name="Quail M.A."/>
            <person name="Quinn J."/>
            <person name="Santos M.C."/>
            <person name="Schmitzberger F.F."/>
            <person name="Sherlock G."/>
            <person name="Shah P."/>
            <person name="Silverstein K.A."/>
            <person name="Skrzypek M.S."/>
            <person name="Soll D."/>
            <person name="Staggs R."/>
            <person name="Stansfield I."/>
            <person name="Stumpf M.P."/>
            <person name="Sudbery P.E."/>
            <person name="Srikantha T."/>
            <person name="Zeng Q."/>
            <person name="Berman J."/>
            <person name="Berriman M."/>
            <person name="Heitman J."/>
            <person name="Gow N.A."/>
            <person name="Lorenz M.C."/>
            <person name="Birren B.W."/>
            <person name="Kellis M."/>
            <person name="Cuomo C.A."/>
        </authorList>
    </citation>
    <scope>NUCLEOTIDE SEQUENCE [LARGE SCALE GENOMIC DNA]</scope>
    <source>
        <strain evidence="7">ATCC 11503 / BCRC 21390 / CBS 2605 / JCM 1781 / NBRC 1676 / NRRL YB-4239</strain>
    </source>
</reference>
<comment type="similarity">
    <text evidence="1">Belongs to the eukaryotic/archaeal PrmC-related family.</text>
</comment>
<dbReference type="InterPro" id="IPR029063">
    <property type="entry name" value="SAM-dependent_MTases_sf"/>
</dbReference>
<evidence type="ECO:0000313" key="7">
    <source>
        <dbReference type="Proteomes" id="UP000001996"/>
    </source>
</evidence>
<dbReference type="KEGG" id="lel:PVL30_002071"/>
<dbReference type="InterPro" id="IPR002052">
    <property type="entry name" value="DNA_methylase_N6_adenine_CS"/>
</dbReference>
<evidence type="ECO:0000256" key="1">
    <source>
        <dbReference type="ARBA" id="ARBA00006149"/>
    </source>
</evidence>
<keyword evidence="7" id="KW-1185">Reference proteome</keyword>
<sequence length="220" mass="24723">MLSTPIFDGIDYDKVYEPSEDSFYLLDCFEDQQTYLLSKYGNRVPLVLEIGTGSGIVTTFMLQHILPQALYLASDINPSACITARNTIRQNCSERANFVDILRMDLASSLRTNIVDVLVFNPPYVPAEEMPIPPANNEEGELWLDLALLGGKDGMVTTWKVLNLLQEILASDGIAYILFCARNRPDEVAEIMRNRGWSVDVIINKKAGWEVLSILRFTKA</sequence>
<dbReference type="GO" id="GO:0032259">
    <property type="term" value="P:methylation"/>
    <property type="evidence" value="ECO:0007669"/>
    <property type="project" value="UniProtKB-KW"/>
</dbReference>
<proteinExistence type="inferred from homology"/>
<dbReference type="InterPro" id="IPR052190">
    <property type="entry name" value="Euk-Arch_PrmC-MTase"/>
</dbReference>
<evidence type="ECO:0000256" key="4">
    <source>
        <dbReference type="ARBA" id="ARBA00022691"/>
    </source>
</evidence>
<dbReference type="EMBL" id="CH981525">
    <property type="protein sequence ID" value="EDK43919.1"/>
    <property type="molecule type" value="Genomic_DNA"/>
</dbReference>
<dbReference type="PROSITE" id="PS00092">
    <property type="entry name" value="N6_MTASE"/>
    <property type="match status" value="1"/>
</dbReference>
<dbReference type="eggNOG" id="KOG3191">
    <property type="taxonomic scope" value="Eukaryota"/>
</dbReference>
<dbReference type="PANTHER" id="PTHR45875:SF1">
    <property type="entry name" value="METHYLTRANSFERASE N6AMT1"/>
    <property type="match status" value="1"/>
</dbReference>
<dbReference type="GO" id="GO:0042273">
    <property type="term" value="P:ribosomal large subunit biogenesis"/>
    <property type="evidence" value="ECO:0007669"/>
    <property type="project" value="EnsemblFungi"/>
</dbReference>
<protein>
    <recommendedName>
        <fullName evidence="5">Methyltransferase small domain-containing protein</fullName>
    </recommendedName>
</protein>
<dbReference type="GO" id="GO:0008757">
    <property type="term" value="F:S-adenosylmethionine-dependent methyltransferase activity"/>
    <property type="evidence" value="ECO:0007669"/>
    <property type="project" value="EnsemblFungi"/>
</dbReference>
<dbReference type="AlphaFoldDB" id="A5DXL1"/>
<dbReference type="GeneID" id="5234353"/>
<dbReference type="Gene3D" id="3.40.50.150">
    <property type="entry name" value="Vaccinia Virus protein VP39"/>
    <property type="match status" value="1"/>
</dbReference>
<gene>
    <name evidence="6" type="ORF">LELG_02098</name>
</gene>
<dbReference type="GO" id="GO:0003676">
    <property type="term" value="F:nucleic acid binding"/>
    <property type="evidence" value="ECO:0007669"/>
    <property type="project" value="InterPro"/>
</dbReference>
<accession>A5DXL1</accession>
<dbReference type="FunCoup" id="A5DXL1">
    <property type="interactions" value="350"/>
</dbReference>
<keyword evidence="4" id="KW-0949">S-adenosyl-L-methionine</keyword>
<dbReference type="SUPFAM" id="SSF53335">
    <property type="entry name" value="S-adenosyl-L-methionine-dependent methyltransferases"/>
    <property type="match status" value="1"/>
</dbReference>
<feature type="domain" description="Methyltransferase small" evidence="5">
    <location>
        <begin position="46"/>
        <end position="125"/>
    </location>
</feature>
<evidence type="ECO:0000256" key="3">
    <source>
        <dbReference type="ARBA" id="ARBA00022679"/>
    </source>
</evidence>
<dbReference type="OMA" id="EWDDWME"/>
<keyword evidence="2" id="KW-0489">Methyltransferase</keyword>
<dbReference type="GO" id="GO:0035657">
    <property type="term" value="C:eRF1 methyltransferase complex"/>
    <property type="evidence" value="ECO:0007669"/>
    <property type="project" value="EnsemblFungi"/>
</dbReference>
<dbReference type="InterPro" id="IPR007848">
    <property type="entry name" value="Small_mtfrase_dom"/>
</dbReference>
<dbReference type="CDD" id="cd02440">
    <property type="entry name" value="AdoMet_MTases"/>
    <property type="match status" value="1"/>
</dbReference>